<reference evidence="2 3" key="1">
    <citation type="journal article" date="2017" name="Poromechanics V (2013)">
        <title>Genomic Characterization of the Arsenic-Tolerant Actinobacterium, &lt;i&gt;Rhodococcus erythropolis&lt;/i&gt; S43.</title>
        <authorList>
            <person name="Retamal-Morales G."/>
            <person name="Mehnert M."/>
            <person name="Schwabe R."/>
            <person name="Tischler D."/>
            <person name="Schloemann M."/>
            <person name="Levican G.J."/>
        </authorList>
    </citation>
    <scope>NUCLEOTIDE SEQUENCE [LARGE SCALE GENOMIC DNA]</scope>
    <source>
        <strain evidence="2 3">S43</strain>
    </source>
</reference>
<dbReference type="SUPFAM" id="SSF52540">
    <property type="entry name" value="P-loop containing nucleoside triphosphate hydrolases"/>
    <property type="match status" value="1"/>
</dbReference>
<sequence>MFVVLASATGAPGVSTTALGLALSCENSGVLYVEADPVGGSPLHSGYFKGAMRRGPRSLINLVEPARHGKIGESFSAQSLNIPETNVWAVPGLRTASQANSMATTWGPLGAHLRAIDRRGATVVVDGGRLGHRSGPHDLITQSDLILVVTRTSPTALGSLKGVLDQLRAQLRAVRSPAAIGLVVIEDKYYSASEIGKALGVDVAFTLPDSPKHAKIFSEGHELTKFQRTQSRYLRNLESAWPKMQAYIEEHRPEWVNPSRHQPLPGSQPAPASIGDPS</sequence>
<organism evidence="2 3">
    <name type="scientific">Rhodococcus erythropolis</name>
    <name type="common">Arthrobacter picolinophilus</name>
    <dbReference type="NCBI Taxonomy" id="1833"/>
    <lineage>
        <taxon>Bacteria</taxon>
        <taxon>Bacillati</taxon>
        <taxon>Actinomycetota</taxon>
        <taxon>Actinomycetes</taxon>
        <taxon>Mycobacteriales</taxon>
        <taxon>Nocardiaceae</taxon>
        <taxon>Rhodococcus</taxon>
        <taxon>Rhodococcus erythropolis group</taxon>
    </lineage>
</organism>
<dbReference type="InterPro" id="IPR027417">
    <property type="entry name" value="P-loop_NTPase"/>
</dbReference>
<proteinExistence type="predicted"/>
<evidence type="ECO:0000256" key="1">
    <source>
        <dbReference type="SAM" id="MobiDB-lite"/>
    </source>
</evidence>
<comment type="caution">
    <text evidence="2">The sequence shown here is derived from an EMBL/GenBank/DDBJ whole genome shotgun (WGS) entry which is preliminary data.</text>
</comment>
<dbReference type="Gene3D" id="3.40.50.300">
    <property type="entry name" value="P-loop containing nucleotide triphosphate hydrolases"/>
    <property type="match status" value="1"/>
</dbReference>
<evidence type="ECO:0000313" key="3">
    <source>
        <dbReference type="Proteomes" id="UP000325576"/>
    </source>
</evidence>
<name>A0A5N5E6Y9_RHOER</name>
<protein>
    <submittedName>
        <fullName evidence="2">Uncharacterized protein</fullName>
    </submittedName>
</protein>
<dbReference type="AlphaFoldDB" id="A0A5N5E6Y9"/>
<gene>
    <name evidence="2" type="ORF">BS297_07455</name>
</gene>
<accession>A0A5N5E6Y9</accession>
<dbReference type="Proteomes" id="UP000325576">
    <property type="component" value="Unassembled WGS sequence"/>
</dbReference>
<dbReference type="EMBL" id="MRBO01000249">
    <property type="protein sequence ID" value="KAB2586076.1"/>
    <property type="molecule type" value="Genomic_DNA"/>
</dbReference>
<feature type="region of interest" description="Disordered" evidence="1">
    <location>
        <begin position="255"/>
        <end position="278"/>
    </location>
</feature>
<evidence type="ECO:0000313" key="2">
    <source>
        <dbReference type="EMBL" id="KAB2586076.1"/>
    </source>
</evidence>